<evidence type="ECO:0000259" key="10">
    <source>
        <dbReference type="PROSITE" id="PS51898"/>
    </source>
</evidence>
<dbReference type="Proteomes" id="UP000823641">
    <property type="component" value="Unassembled WGS sequence"/>
</dbReference>
<dbReference type="AlphaFoldDB" id="A0A9D9HUR7"/>
<dbReference type="GO" id="GO:0003677">
    <property type="term" value="F:DNA binding"/>
    <property type="evidence" value="ECO:0007669"/>
    <property type="project" value="UniProtKB-UniRule"/>
</dbReference>
<dbReference type="PANTHER" id="PTHR30349:SF77">
    <property type="entry name" value="TYROSINE RECOMBINASE XERC"/>
    <property type="match status" value="1"/>
</dbReference>
<dbReference type="GO" id="GO:0005737">
    <property type="term" value="C:cytoplasm"/>
    <property type="evidence" value="ECO:0007669"/>
    <property type="project" value="UniProtKB-SubCell"/>
</dbReference>
<dbReference type="PROSITE" id="PS51898">
    <property type="entry name" value="TYR_RECOMBINASE"/>
    <property type="match status" value="1"/>
</dbReference>
<proteinExistence type="predicted"/>
<accession>A0A9D9HUR7</accession>
<dbReference type="InterPro" id="IPR050090">
    <property type="entry name" value="Tyrosine_recombinase_XerCD"/>
</dbReference>
<evidence type="ECO:0000256" key="6">
    <source>
        <dbReference type="ARBA" id="ARBA00023125"/>
    </source>
</evidence>
<dbReference type="InterPro" id="IPR002104">
    <property type="entry name" value="Integrase_catalytic"/>
</dbReference>
<evidence type="ECO:0000256" key="3">
    <source>
        <dbReference type="ARBA" id="ARBA00022618"/>
    </source>
</evidence>
<dbReference type="Pfam" id="PF00589">
    <property type="entry name" value="Phage_integrase"/>
    <property type="match status" value="1"/>
</dbReference>
<dbReference type="PANTHER" id="PTHR30349">
    <property type="entry name" value="PHAGE INTEGRASE-RELATED"/>
    <property type="match status" value="1"/>
</dbReference>
<dbReference type="GO" id="GO:0006310">
    <property type="term" value="P:DNA recombination"/>
    <property type="evidence" value="ECO:0007669"/>
    <property type="project" value="UniProtKB-KW"/>
</dbReference>
<keyword evidence="3" id="KW-0132">Cell division</keyword>
<evidence type="ECO:0000256" key="7">
    <source>
        <dbReference type="ARBA" id="ARBA00023172"/>
    </source>
</evidence>
<keyword evidence="6 9" id="KW-0238">DNA-binding</keyword>
<comment type="subcellular location">
    <subcellularLocation>
        <location evidence="1">Cytoplasm</location>
    </subcellularLocation>
</comment>
<dbReference type="InterPro" id="IPR044068">
    <property type="entry name" value="CB"/>
</dbReference>
<dbReference type="Gene3D" id="1.10.150.130">
    <property type="match status" value="1"/>
</dbReference>
<evidence type="ECO:0000256" key="1">
    <source>
        <dbReference type="ARBA" id="ARBA00004496"/>
    </source>
</evidence>
<dbReference type="EMBL" id="JADIMG010000097">
    <property type="protein sequence ID" value="MBO8460709.1"/>
    <property type="molecule type" value="Genomic_DNA"/>
</dbReference>
<dbReference type="Gene3D" id="1.10.443.10">
    <property type="entry name" value="Intergrase catalytic core"/>
    <property type="match status" value="1"/>
</dbReference>
<evidence type="ECO:0000256" key="4">
    <source>
        <dbReference type="ARBA" id="ARBA00022829"/>
    </source>
</evidence>
<dbReference type="Pfam" id="PF02899">
    <property type="entry name" value="Phage_int_SAM_1"/>
    <property type="match status" value="1"/>
</dbReference>
<evidence type="ECO:0000259" key="11">
    <source>
        <dbReference type="PROSITE" id="PS51900"/>
    </source>
</evidence>
<dbReference type="InterPro" id="IPR004107">
    <property type="entry name" value="Integrase_SAM-like_N"/>
</dbReference>
<protein>
    <submittedName>
        <fullName evidence="12">Tyrosine-type recombinase/integrase</fullName>
    </submittedName>
</protein>
<keyword evidence="7" id="KW-0233">DNA recombination</keyword>
<keyword evidence="8" id="KW-0131">Cell cycle</keyword>
<name>A0A9D9HUR7_9BACT</name>
<keyword evidence="4" id="KW-0159">Chromosome partition</keyword>
<dbReference type="InterPro" id="IPR010998">
    <property type="entry name" value="Integrase_recombinase_N"/>
</dbReference>
<keyword evidence="2" id="KW-0963">Cytoplasm</keyword>
<evidence type="ECO:0000256" key="2">
    <source>
        <dbReference type="ARBA" id="ARBA00022490"/>
    </source>
</evidence>
<evidence type="ECO:0000256" key="9">
    <source>
        <dbReference type="PROSITE-ProRule" id="PRU01248"/>
    </source>
</evidence>
<organism evidence="12 13">
    <name type="scientific">Candidatus Gallipaludibacter merdavium</name>
    <dbReference type="NCBI Taxonomy" id="2840839"/>
    <lineage>
        <taxon>Bacteria</taxon>
        <taxon>Pseudomonadati</taxon>
        <taxon>Bacteroidota</taxon>
        <taxon>Bacteroidia</taxon>
        <taxon>Bacteroidales</taxon>
        <taxon>Candidatus Gallipaludibacter</taxon>
    </lineage>
</organism>
<dbReference type="GO" id="GO:0051301">
    <property type="term" value="P:cell division"/>
    <property type="evidence" value="ECO:0007669"/>
    <property type="project" value="UniProtKB-KW"/>
</dbReference>
<evidence type="ECO:0000256" key="8">
    <source>
        <dbReference type="ARBA" id="ARBA00023306"/>
    </source>
</evidence>
<dbReference type="GO" id="GO:0007059">
    <property type="term" value="P:chromosome segregation"/>
    <property type="evidence" value="ECO:0007669"/>
    <property type="project" value="UniProtKB-KW"/>
</dbReference>
<reference evidence="12" key="1">
    <citation type="submission" date="2020-10" db="EMBL/GenBank/DDBJ databases">
        <authorList>
            <person name="Gilroy R."/>
        </authorList>
    </citation>
    <scope>NUCLEOTIDE SEQUENCE</scope>
    <source>
        <strain evidence="12">G3-3990</strain>
    </source>
</reference>
<dbReference type="PROSITE" id="PS51900">
    <property type="entry name" value="CB"/>
    <property type="match status" value="1"/>
</dbReference>
<comment type="caution">
    <text evidence="12">The sequence shown here is derived from an EMBL/GenBank/DDBJ whole genome shotgun (WGS) entry which is preliminary data.</text>
</comment>
<dbReference type="GO" id="GO:0015074">
    <property type="term" value="P:DNA integration"/>
    <property type="evidence" value="ECO:0007669"/>
    <property type="project" value="UniProtKB-KW"/>
</dbReference>
<evidence type="ECO:0000313" key="13">
    <source>
        <dbReference type="Proteomes" id="UP000823641"/>
    </source>
</evidence>
<gene>
    <name evidence="12" type="ORF">IAA73_10345</name>
</gene>
<dbReference type="InterPro" id="IPR011010">
    <property type="entry name" value="DNA_brk_join_enz"/>
</dbReference>
<evidence type="ECO:0000256" key="5">
    <source>
        <dbReference type="ARBA" id="ARBA00022908"/>
    </source>
</evidence>
<reference evidence="12" key="2">
    <citation type="journal article" date="2021" name="PeerJ">
        <title>Extensive microbial diversity within the chicken gut microbiome revealed by metagenomics and culture.</title>
        <authorList>
            <person name="Gilroy R."/>
            <person name="Ravi A."/>
            <person name="Getino M."/>
            <person name="Pursley I."/>
            <person name="Horton D.L."/>
            <person name="Alikhan N.F."/>
            <person name="Baker D."/>
            <person name="Gharbi K."/>
            <person name="Hall N."/>
            <person name="Watson M."/>
            <person name="Adriaenssens E.M."/>
            <person name="Foster-Nyarko E."/>
            <person name="Jarju S."/>
            <person name="Secka A."/>
            <person name="Antonio M."/>
            <person name="Oren A."/>
            <person name="Chaudhuri R.R."/>
            <person name="La Ragione R."/>
            <person name="Hildebrand F."/>
            <person name="Pallen M.J."/>
        </authorList>
    </citation>
    <scope>NUCLEOTIDE SEQUENCE</scope>
    <source>
        <strain evidence="12">G3-3990</strain>
    </source>
</reference>
<feature type="domain" description="Core-binding (CB)" evidence="11">
    <location>
        <begin position="1"/>
        <end position="84"/>
    </location>
</feature>
<dbReference type="InterPro" id="IPR013762">
    <property type="entry name" value="Integrase-like_cat_sf"/>
</dbReference>
<keyword evidence="5" id="KW-0229">DNA integration</keyword>
<dbReference type="SUPFAM" id="SSF56349">
    <property type="entry name" value="DNA breaking-rejoining enzymes"/>
    <property type="match status" value="1"/>
</dbReference>
<sequence length="299" mass="34929">MMVQQFLDYLQLERRYSLHTVEAYQNDLLQFCDFLQMNPNEFNPEKVTTTDVREWIIQLMEEGKHPRTVKRKISSLMSFWKFLMRNGNVSVDIMRKIVAPKTNKPLPVFYKQQEVDAALAMNDEDDYKQCLENTIIDFLYETGVRCSELIQLMDADVDLQEKTVKVLGKRNKHRIIPFGDSLAKTLERYREMRERELPNAVTPNFFILPNGKQLYRGRVYNIVHARMKEVSTLHQQSPHVLRHTFATAMLNNGADINAVKAVLGHASLAATQVYTHTTFNEIHTIYKQAHPRAQKKEEL</sequence>
<feature type="domain" description="Tyr recombinase" evidence="10">
    <location>
        <begin position="105"/>
        <end position="287"/>
    </location>
</feature>
<evidence type="ECO:0000313" key="12">
    <source>
        <dbReference type="EMBL" id="MBO8460709.1"/>
    </source>
</evidence>